<feature type="repeat" description="TPR" evidence="1">
    <location>
        <begin position="16"/>
        <end position="49"/>
    </location>
</feature>
<evidence type="ECO:0000313" key="5">
    <source>
        <dbReference type="Proteomes" id="UP000236434"/>
    </source>
</evidence>
<keyword evidence="3" id="KW-1133">Transmembrane helix</keyword>
<dbReference type="PROSITE" id="PS50005">
    <property type="entry name" value="TPR"/>
    <property type="match status" value="1"/>
</dbReference>
<dbReference type="SUPFAM" id="SSF48452">
    <property type="entry name" value="TPR-like"/>
    <property type="match status" value="1"/>
</dbReference>
<proteinExistence type="predicted"/>
<organism evidence="4 5">
    <name type="scientific">Petrotoga olearia DSM 13574</name>
    <dbReference type="NCBI Taxonomy" id="1122955"/>
    <lineage>
        <taxon>Bacteria</taxon>
        <taxon>Thermotogati</taxon>
        <taxon>Thermotogota</taxon>
        <taxon>Thermotogae</taxon>
        <taxon>Petrotogales</taxon>
        <taxon>Petrotogaceae</taxon>
        <taxon>Petrotoga</taxon>
    </lineage>
</organism>
<gene>
    <name evidence="4" type="ORF">X929_09375</name>
</gene>
<reference evidence="4 5" key="1">
    <citation type="submission" date="2013-12" db="EMBL/GenBank/DDBJ databases">
        <title>Comparative genomics of Petrotoga isolates.</title>
        <authorList>
            <person name="Nesbo C.L."/>
            <person name="Charchuk R."/>
            <person name="Chow K."/>
        </authorList>
    </citation>
    <scope>NUCLEOTIDE SEQUENCE [LARGE SCALE GENOMIC DNA]</scope>
    <source>
        <strain evidence="4 5">DSM 13574</strain>
    </source>
</reference>
<evidence type="ECO:0000256" key="3">
    <source>
        <dbReference type="SAM" id="Phobius"/>
    </source>
</evidence>
<evidence type="ECO:0000256" key="1">
    <source>
        <dbReference type="PROSITE-ProRule" id="PRU00339"/>
    </source>
</evidence>
<protein>
    <submittedName>
        <fullName evidence="4">Uncharacterized protein</fullName>
    </submittedName>
</protein>
<feature type="coiled-coil region" evidence="2">
    <location>
        <begin position="223"/>
        <end position="277"/>
    </location>
</feature>
<dbReference type="EMBL" id="AZRL01000022">
    <property type="protein sequence ID" value="PNR95169.1"/>
    <property type="molecule type" value="Genomic_DNA"/>
</dbReference>
<dbReference type="RefSeq" id="WP_103067710.1">
    <property type="nucleotide sequence ID" value="NZ_AZRL01000022.1"/>
</dbReference>
<accession>A0A2K1NXC8</accession>
<keyword evidence="3" id="KW-0472">Membrane</keyword>
<evidence type="ECO:0000256" key="2">
    <source>
        <dbReference type="SAM" id="Coils"/>
    </source>
</evidence>
<dbReference type="Proteomes" id="UP000236434">
    <property type="component" value="Unassembled WGS sequence"/>
</dbReference>
<sequence>MLLQIMLIFSDNYGIAYEYYMNGLKYYRNAQYDLAQNFFEQTLQLSPRLESEIPEIKMYLGLSAFHNNDYTTAKIYLQPFKGIPLVDEALNVIESLPPESDDFYSLNSPNLKINNAQPFEEEQQSFNYFTFFIVMLIIFVISLAASFFTIFLVRRHVSFEKKENVLNETETLTNISKVETQGIKYKTIDQFDEPHIKKVWKVSSPLKKLIGITSNEDILSEENNIAKAHKDGKLNEIEELENKLDKDIDDILKESNLEEIEEILNELEGNDEKSNIQEPGTFEEESKEKHREEYSHLENVIKPDTEIRNNYSLIMEKEEKELLFEDELNNDLFDITKELDTKKLSQNSLQKFFHKLFYDVNKDKI</sequence>
<keyword evidence="2" id="KW-0175">Coiled coil</keyword>
<dbReference type="Gene3D" id="1.25.40.10">
    <property type="entry name" value="Tetratricopeptide repeat domain"/>
    <property type="match status" value="1"/>
</dbReference>
<name>A0A2K1NXC8_9BACT</name>
<dbReference type="InterPro" id="IPR011990">
    <property type="entry name" value="TPR-like_helical_dom_sf"/>
</dbReference>
<dbReference type="InterPro" id="IPR019734">
    <property type="entry name" value="TPR_rpt"/>
</dbReference>
<keyword evidence="3" id="KW-0812">Transmembrane</keyword>
<dbReference type="AlphaFoldDB" id="A0A2K1NXC8"/>
<feature type="transmembrane region" description="Helical" evidence="3">
    <location>
        <begin position="128"/>
        <end position="153"/>
    </location>
</feature>
<evidence type="ECO:0000313" key="4">
    <source>
        <dbReference type="EMBL" id="PNR95169.1"/>
    </source>
</evidence>
<keyword evidence="1" id="KW-0802">TPR repeat</keyword>
<comment type="caution">
    <text evidence="4">The sequence shown here is derived from an EMBL/GenBank/DDBJ whole genome shotgun (WGS) entry which is preliminary data.</text>
</comment>